<gene>
    <name evidence="10" type="ORF">SI8410_09013213</name>
</gene>
<dbReference type="InterPro" id="IPR001544">
    <property type="entry name" value="Aminotrans_IV"/>
</dbReference>
<evidence type="ECO:0000256" key="9">
    <source>
        <dbReference type="ARBA" id="ARBA00049529"/>
    </source>
</evidence>
<dbReference type="GO" id="GO:0008696">
    <property type="term" value="F:4-amino-4-deoxychorismate lyase activity"/>
    <property type="evidence" value="ECO:0007669"/>
    <property type="project" value="UniProtKB-EC"/>
</dbReference>
<keyword evidence="11" id="KW-1185">Reference proteome</keyword>
<dbReference type="EMBL" id="LR746272">
    <property type="protein sequence ID" value="CAA7402535.1"/>
    <property type="molecule type" value="Genomic_DNA"/>
</dbReference>
<keyword evidence="5" id="KW-0289">Folate biosynthesis</keyword>
<comment type="similarity">
    <text evidence="2">Belongs to the class-IV pyridoxal-phosphate-dependent aminotransferase family.</text>
</comment>
<evidence type="ECO:0000256" key="3">
    <source>
        <dbReference type="ARBA" id="ARBA00011738"/>
    </source>
</evidence>
<dbReference type="EC" id="4.1.3.38" evidence="8"/>
<dbReference type="Gene3D" id="3.30.470.10">
    <property type="match status" value="1"/>
</dbReference>
<dbReference type="GO" id="GO:0030170">
    <property type="term" value="F:pyridoxal phosphate binding"/>
    <property type="evidence" value="ECO:0007669"/>
    <property type="project" value="InterPro"/>
</dbReference>
<sequence length="296" mass="32340">MYSSFFGGITLEPALMVIPIDDHMVHRGHGVFDTALIMNGFLYELDAHLDRLLKSASKAKISPPFPRATLRSILIQLTAASKCEKGCLRFWLSAGPGDFLLSPAGCPEPGFYAVVVDEDFQQPREGVKVITSTVPMKPPFFATTKTVNYLPNVLSAMEAEEQGAFAAVWVDDRGFIAEGPNVNVAFISKRGELLLPRFDKILGGCTAQRLLELAPALVEKGLLQSVLMKDITVEEAKDSAEMMCVGTMLPLLPVIAWDDQPIGDGRVGELTLALSDLLWEDMVAGTGKQRIRVPYE</sequence>
<keyword evidence="4" id="KW-0663">Pyridoxal phosphate</keyword>
<dbReference type="PANTHER" id="PTHR42743">
    <property type="entry name" value="AMINO-ACID AMINOTRANSFERASE"/>
    <property type="match status" value="1"/>
</dbReference>
<comment type="subunit">
    <text evidence="3">Homodimer.</text>
</comment>
<evidence type="ECO:0000313" key="10">
    <source>
        <dbReference type="EMBL" id="CAA7402535.1"/>
    </source>
</evidence>
<dbReference type="AlphaFoldDB" id="A0A7I8KZV4"/>
<protein>
    <recommendedName>
        <fullName evidence="8">aminodeoxychorismate lyase</fullName>
        <ecNumber evidence="8">4.1.3.38</ecNumber>
    </recommendedName>
</protein>
<dbReference type="InterPro" id="IPR050571">
    <property type="entry name" value="Class-IV_PLP-Dep_Aminotrnsfr"/>
</dbReference>
<organism evidence="10 11">
    <name type="scientific">Spirodela intermedia</name>
    <name type="common">Intermediate duckweed</name>
    <dbReference type="NCBI Taxonomy" id="51605"/>
    <lineage>
        <taxon>Eukaryota</taxon>
        <taxon>Viridiplantae</taxon>
        <taxon>Streptophyta</taxon>
        <taxon>Embryophyta</taxon>
        <taxon>Tracheophyta</taxon>
        <taxon>Spermatophyta</taxon>
        <taxon>Magnoliopsida</taxon>
        <taxon>Liliopsida</taxon>
        <taxon>Araceae</taxon>
        <taxon>Lemnoideae</taxon>
        <taxon>Spirodela</taxon>
    </lineage>
</organism>
<dbReference type="CDD" id="cd01559">
    <property type="entry name" value="ADCL_like"/>
    <property type="match status" value="1"/>
</dbReference>
<evidence type="ECO:0000256" key="4">
    <source>
        <dbReference type="ARBA" id="ARBA00022898"/>
    </source>
</evidence>
<dbReference type="InterPro" id="IPR036038">
    <property type="entry name" value="Aminotransferase-like"/>
</dbReference>
<dbReference type="GO" id="GO:0046656">
    <property type="term" value="P:folic acid biosynthetic process"/>
    <property type="evidence" value="ECO:0007669"/>
    <property type="project" value="UniProtKB-KW"/>
</dbReference>
<reference evidence="10" key="1">
    <citation type="submission" date="2020-02" db="EMBL/GenBank/DDBJ databases">
        <authorList>
            <person name="Scholz U."/>
            <person name="Mascher M."/>
            <person name="Fiebig A."/>
        </authorList>
    </citation>
    <scope>NUCLEOTIDE SEQUENCE</scope>
</reference>
<evidence type="ECO:0000256" key="5">
    <source>
        <dbReference type="ARBA" id="ARBA00022909"/>
    </source>
</evidence>
<dbReference type="Gene3D" id="3.20.10.10">
    <property type="entry name" value="D-amino Acid Aminotransferase, subunit A, domain 2"/>
    <property type="match status" value="1"/>
</dbReference>
<proteinExistence type="inferred from homology"/>
<evidence type="ECO:0000256" key="2">
    <source>
        <dbReference type="ARBA" id="ARBA00009320"/>
    </source>
</evidence>
<accession>A0A7I8KZV4</accession>
<evidence type="ECO:0000256" key="1">
    <source>
        <dbReference type="ARBA" id="ARBA00001933"/>
    </source>
</evidence>
<dbReference type="InterPro" id="IPR043132">
    <property type="entry name" value="BCAT-like_C"/>
</dbReference>
<evidence type="ECO:0000313" key="11">
    <source>
        <dbReference type="Proteomes" id="UP000663760"/>
    </source>
</evidence>
<dbReference type="FunFam" id="3.20.10.10:FF:000002">
    <property type="entry name" value="D-alanine aminotransferase"/>
    <property type="match status" value="1"/>
</dbReference>
<dbReference type="PANTHER" id="PTHR42743:SF8">
    <property type="entry name" value="OS01G0238500 PROTEIN"/>
    <property type="match status" value="1"/>
</dbReference>
<comment type="catalytic activity">
    <reaction evidence="9">
        <text>4-amino-4-deoxychorismate = 4-aminobenzoate + pyruvate + H(+)</text>
        <dbReference type="Rhea" id="RHEA:16201"/>
        <dbReference type="ChEBI" id="CHEBI:15361"/>
        <dbReference type="ChEBI" id="CHEBI:15378"/>
        <dbReference type="ChEBI" id="CHEBI:17836"/>
        <dbReference type="ChEBI" id="CHEBI:58406"/>
        <dbReference type="EC" id="4.1.3.38"/>
    </reaction>
</comment>
<keyword evidence="6" id="KW-0456">Lyase</keyword>
<dbReference type="FunFam" id="3.30.470.10:FF:000008">
    <property type="entry name" value="D-amino-acid transaminase, chloroplastic"/>
    <property type="match status" value="1"/>
</dbReference>
<name>A0A7I8KZV4_SPIIN</name>
<comment type="pathway">
    <text evidence="7">Cofactor biosynthesis; tetrahydrofolate biosynthesis; 4-aminobenzoate from chorismate: step 2/2.</text>
</comment>
<dbReference type="SUPFAM" id="SSF56752">
    <property type="entry name" value="D-aminoacid aminotransferase-like PLP-dependent enzymes"/>
    <property type="match status" value="1"/>
</dbReference>
<dbReference type="OrthoDB" id="25921at2759"/>
<comment type="cofactor">
    <cofactor evidence="1">
        <name>pyridoxal 5'-phosphate</name>
        <dbReference type="ChEBI" id="CHEBI:597326"/>
    </cofactor>
</comment>
<evidence type="ECO:0000256" key="8">
    <source>
        <dbReference type="ARBA" id="ARBA00035676"/>
    </source>
</evidence>
<dbReference type="GO" id="GO:0008652">
    <property type="term" value="P:amino acid biosynthetic process"/>
    <property type="evidence" value="ECO:0007669"/>
    <property type="project" value="UniProtKB-ARBA"/>
</dbReference>
<dbReference type="Pfam" id="PF01063">
    <property type="entry name" value="Aminotran_4"/>
    <property type="match status" value="1"/>
</dbReference>
<dbReference type="InterPro" id="IPR017824">
    <property type="entry name" value="Aminodeoxychorismate_lyase_IV"/>
</dbReference>
<evidence type="ECO:0000256" key="6">
    <source>
        <dbReference type="ARBA" id="ARBA00023239"/>
    </source>
</evidence>
<dbReference type="InterPro" id="IPR043131">
    <property type="entry name" value="BCAT-like_N"/>
</dbReference>
<evidence type="ECO:0000256" key="7">
    <source>
        <dbReference type="ARBA" id="ARBA00035633"/>
    </source>
</evidence>
<dbReference type="Proteomes" id="UP000663760">
    <property type="component" value="Chromosome 9"/>
</dbReference>